<proteinExistence type="predicted"/>
<evidence type="ECO:0000313" key="1">
    <source>
        <dbReference type="EMBL" id="CAA6812330.1"/>
    </source>
</evidence>
<name>A0A6S6TAC2_9BACT</name>
<accession>A0A6S6TAC2</accession>
<organism evidence="1">
    <name type="scientific">uncultured Sulfurovum sp</name>
    <dbReference type="NCBI Taxonomy" id="269237"/>
    <lineage>
        <taxon>Bacteria</taxon>
        <taxon>Pseudomonadati</taxon>
        <taxon>Campylobacterota</taxon>
        <taxon>Epsilonproteobacteria</taxon>
        <taxon>Campylobacterales</taxon>
        <taxon>Sulfurovaceae</taxon>
        <taxon>Sulfurovum</taxon>
        <taxon>environmental samples</taxon>
    </lineage>
</organism>
<dbReference type="AlphaFoldDB" id="A0A6S6TAC2"/>
<reference evidence="1" key="1">
    <citation type="submission" date="2020-01" db="EMBL/GenBank/DDBJ databases">
        <authorList>
            <person name="Meier V. D."/>
            <person name="Meier V D."/>
        </authorList>
    </citation>
    <scope>NUCLEOTIDE SEQUENCE</scope>
    <source>
        <strain evidence="1">HLG_WM_MAG_04</strain>
    </source>
</reference>
<protein>
    <submittedName>
        <fullName evidence="1">Autotransporter adhesin</fullName>
    </submittedName>
</protein>
<gene>
    <name evidence="1" type="ORF">HELGO_WM5840</name>
</gene>
<dbReference type="EMBL" id="CACVAX010000038">
    <property type="protein sequence ID" value="CAA6812330.1"/>
    <property type="molecule type" value="Genomic_DNA"/>
</dbReference>
<sequence>MKKTILVSLVVSSFLMGENTVNNLNINQTSEITAGSSIDNAMVHQGKTEVLGASDVDEVIITQVGNSAGNIIEGTDVVGSASDSPIIHQGFTKIDNSEAKDLDIDSTNIIKDVGTIYGKNTIEQGSFIISDSNATDSLAAGTELDAFNTIDNTSIDASAVDINGTLIKQSVIHLYNGAITDNLSLEYKSTMKNSSVEDTEIFQGTLDVNSSELSDLQVRDTSANDKAIQLIEDSDIVGGSIHQNSINISNNAYVSTLNSFTQNTIDETTSTDSTISQSEITIN</sequence>